<dbReference type="InterPro" id="IPR036291">
    <property type="entry name" value="NAD(P)-bd_dom_sf"/>
</dbReference>
<protein>
    <recommendedName>
        <fullName evidence="5 8">Adenosylhomocysteinase</fullName>
        <ecNumber evidence="5 8">3.13.2.1</ecNumber>
    </recommendedName>
</protein>
<dbReference type="GO" id="GO:0005829">
    <property type="term" value="C:cytosol"/>
    <property type="evidence" value="ECO:0007669"/>
    <property type="project" value="TreeGrafter"/>
</dbReference>
<evidence type="ECO:0000256" key="8">
    <source>
        <dbReference type="RuleBase" id="RU000548"/>
    </source>
</evidence>
<dbReference type="Gene3D" id="3.40.50.1480">
    <property type="entry name" value="Adenosylhomocysteinase-like"/>
    <property type="match status" value="1"/>
</dbReference>
<comment type="similarity">
    <text evidence="1 9">Belongs to the adenosylhomocysteinase family.</text>
</comment>
<dbReference type="PROSITE" id="PS00739">
    <property type="entry name" value="ADOHCYASE_2"/>
    <property type="match status" value="1"/>
</dbReference>
<feature type="binding site" evidence="6">
    <location>
        <position position="169"/>
    </location>
    <ligand>
        <name>substrate</name>
    </ligand>
</feature>
<feature type="binding site" evidence="7">
    <location>
        <position position="329"/>
    </location>
    <ligand>
        <name>NAD(+)</name>
        <dbReference type="ChEBI" id="CHEBI:57540"/>
    </ligand>
</feature>
<evidence type="ECO:0000256" key="2">
    <source>
        <dbReference type="ARBA" id="ARBA00022563"/>
    </source>
</evidence>
<dbReference type="InterPro" id="IPR000043">
    <property type="entry name" value="Adenosylhomocysteinase-like"/>
</dbReference>
<keyword evidence="2 8" id="KW-0554">One-carbon metabolism</keyword>
<feature type="domain" description="S-adenosyl-L-homocysteine hydrolase NAD binding" evidence="10">
    <location>
        <begin position="174"/>
        <end position="335"/>
    </location>
</feature>
<dbReference type="InterPro" id="IPR042172">
    <property type="entry name" value="Adenosylhomocyst_ase-like_sf"/>
</dbReference>
<feature type="binding site" evidence="6">
    <location>
        <position position="42"/>
    </location>
    <ligand>
        <name>substrate</name>
    </ligand>
</feature>
<dbReference type="PANTHER" id="PTHR23420:SF0">
    <property type="entry name" value="ADENOSYLHOMOCYSTEINASE"/>
    <property type="match status" value="1"/>
</dbReference>
<dbReference type="GO" id="GO:0004013">
    <property type="term" value="F:adenosylhomocysteinase activity"/>
    <property type="evidence" value="ECO:0007669"/>
    <property type="project" value="UniProtKB-UniRule"/>
</dbReference>
<evidence type="ECO:0000256" key="1">
    <source>
        <dbReference type="ARBA" id="ARBA00007122"/>
    </source>
</evidence>
<feature type="binding site" evidence="7">
    <location>
        <begin position="140"/>
        <end position="142"/>
    </location>
    <ligand>
        <name>NAD(+)</name>
        <dbReference type="ChEBI" id="CHEBI:57540"/>
    </ligand>
</feature>
<dbReference type="AlphaFoldDB" id="A0A932R1U8"/>
<sequence>PEGRKRIEWAERDMPVLRQIRDEFAKTQPFKGMRISSCLHVTAETANLMLTLKAGGAEVLLVASNPLSTQDDVAASLVQDFEIPVYAIRGEGRDTFFRQIEAAIAWNPGITMDDGADLISTIHEKHSEITSKIMGSMEETTTGVIRLRAMAKDGALKIPVVAVNDAKTKNLFDNRYGTGQSTLDGIIRATDALIAGKTVVVAGYGWCGRGFAMRARGMGAHVVVTEIDSIKALEAVMDGFMVMRMEHAAKIGDIFCTLTGDINVIDKEHFPLLKDGAVLCNSGHFDVEINLKALAAMAEHVTKDVRKNVDEYVLKGKKVYVLAEGRLVNLAAAEGHPASVMDMSFATQALASLWVVGNKGKLEPKVYEIDPAIEKRVADLKLASMGISVDTLTPEQQKYLESWKEGT</sequence>
<dbReference type="PROSITE" id="PS00738">
    <property type="entry name" value="ADOHCYASE_1"/>
    <property type="match status" value="1"/>
</dbReference>
<dbReference type="SUPFAM" id="SSF52283">
    <property type="entry name" value="Formate/glycerate dehydrogenase catalytic domain-like"/>
    <property type="match status" value="1"/>
</dbReference>
<comment type="pathway">
    <text evidence="8">Amino-acid biosynthesis; L-homocysteine biosynthesis; L-homocysteine from S-adenosyl-L-homocysteine: step 1/1.</text>
</comment>
<keyword evidence="3 8" id="KW-0378">Hydrolase</keyword>
<proteinExistence type="inferred from homology"/>
<dbReference type="CDD" id="cd00401">
    <property type="entry name" value="SAHH"/>
    <property type="match status" value="1"/>
</dbReference>
<name>A0A932R1U8_9BACT</name>
<feature type="binding site" evidence="6">
    <location>
        <position position="114"/>
    </location>
    <ligand>
        <name>substrate</name>
    </ligand>
</feature>
<dbReference type="Gene3D" id="3.40.50.720">
    <property type="entry name" value="NAD(P)-binding Rossmann-like Domain"/>
    <property type="match status" value="1"/>
</dbReference>
<dbReference type="FunFam" id="3.40.50.720:FF:000004">
    <property type="entry name" value="Adenosylhomocysteinase"/>
    <property type="match status" value="1"/>
</dbReference>
<evidence type="ECO:0000256" key="3">
    <source>
        <dbReference type="ARBA" id="ARBA00022801"/>
    </source>
</evidence>
<dbReference type="SUPFAM" id="SSF51735">
    <property type="entry name" value="NAD(P)-binding Rossmann-fold domains"/>
    <property type="match status" value="1"/>
</dbReference>
<comment type="cofactor">
    <cofactor evidence="7 8">
        <name>NAD(+)</name>
        <dbReference type="ChEBI" id="CHEBI:57540"/>
    </cofactor>
    <text evidence="7 8">Binds 1 NAD(+) per subunit.</text>
</comment>
<dbReference type="InterPro" id="IPR020082">
    <property type="entry name" value="S-Ado-L-homoCys_hydrolase_CS"/>
</dbReference>
<dbReference type="NCBIfam" id="TIGR00936">
    <property type="entry name" value="ahcY"/>
    <property type="match status" value="1"/>
</dbReference>
<feature type="binding site" evidence="6">
    <location>
        <position position="173"/>
    </location>
    <ligand>
        <name>substrate</name>
    </ligand>
</feature>
<dbReference type="SMART" id="SM00997">
    <property type="entry name" value="AdoHcyase_NAD"/>
    <property type="match status" value="1"/>
</dbReference>
<evidence type="ECO:0000256" key="6">
    <source>
        <dbReference type="PIRSR" id="PIRSR001109-1"/>
    </source>
</evidence>
<dbReference type="InterPro" id="IPR015878">
    <property type="entry name" value="Ado_hCys_hydrolase_NAD-bd"/>
</dbReference>
<dbReference type="GO" id="GO:0033353">
    <property type="term" value="P:S-adenosylmethionine cycle"/>
    <property type="evidence" value="ECO:0007669"/>
    <property type="project" value="TreeGrafter"/>
</dbReference>
<evidence type="ECO:0000256" key="9">
    <source>
        <dbReference type="RuleBase" id="RU004166"/>
    </source>
</evidence>
<dbReference type="EMBL" id="JACQCR010000024">
    <property type="protein sequence ID" value="MBI3630910.1"/>
    <property type="molecule type" value="Genomic_DNA"/>
</dbReference>
<organism evidence="11 12">
    <name type="scientific">Candidatus Sungiibacteriota bacterium</name>
    <dbReference type="NCBI Taxonomy" id="2750080"/>
    <lineage>
        <taxon>Bacteria</taxon>
        <taxon>Candidatus Sungiibacteriota</taxon>
    </lineage>
</organism>
<evidence type="ECO:0000256" key="5">
    <source>
        <dbReference type="NCBIfam" id="TIGR00936"/>
    </source>
</evidence>
<dbReference type="EC" id="3.13.2.1" evidence="5 8"/>
<dbReference type="SMART" id="SM00996">
    <property type="entry name" value="AdoHcyase"/>
    <property type="match status" value="1"/>
</dbReference>
<accession>A0A932R1U8</accession>
<evidence type="ECO:0000256" key="7">
    <source>
        <dbReference type="PIRSR" id="PIRSR001109-2"/>
    </source>
</evidence>
<comment type="caution">
    <text evidence="11">The sequence shown here is derived from an EMBL/GenBank/DDBJ whole genome shotgun (WGS) entry which is preliminary data.</text>
</comment>
<dbReference type="GO" id="GO:0006730">
    <property type="term" value="P:one-carbon metabolic process"/>
    <property type="evidence" value="ECO:0007669"/>
    <property type="project" value="UniProtKB-UniRule"/>
</dbReference>
<feature type="binding site" evidence="7">
    <location>
        <begin position="282"/>
        <end position="284"/>
    </location>
    <ligand>
        <name>NAD(+)</name>
        <dbReference type="ChEBI" id="CHEBI:57540"/>
    </ligand>
</feature>
<dbReference type="NCBIfam" id="NF004005">
    <property type="entry name" value="PRK05476.2-3"/>
    <property type="match status" value="1"/>
</dbReference>
<evidence type="ECO:0000256" key="4">
    <source>
        <dbReference type="ARBA" id="ARBA00023027"/>
    </source>
</evidence>
<evidence type="ECO:0000313" key="12">
    <source>
        <dbReference type="Proteomes" id="UP000753196"/>
    </source>
</evidence>
<dbReference type="Pfam" id="PF05221">
    <property type="entry name" value="AdoHcyase"/>
    <property type="match status" value="2"/>
</dbReference>
<feature type="non-terminal residue" evidence="11">
    <location>
        <position position="1"/>
    </location>
</feature>
<feature type="binding site" evidence="6">
    <location>
        <position position="139"/>
    </location>
    <ligand>
        <name>substrate</name>
    </ligand>
</feature>
<keyword evidence="4 7" id="KW-0520">NAD</keyword>
<dbReference type="Proteomes" id="UP000753196">
    <property type="component" value="Unassembled WGS sequence"/>
</dbReference>
<comment type="catalytic activity">
    <reaction evidence="8">
        <text>S-adenosyl-L-homocysteine + H2O = L-homocysteine + adenosine</text>
        <dbReference type="Rhea" id="RHEA:21708"/>
        <dbReference type="ChEBI" id="CHEBI:15377"/>
        <dbReference type="ChEBI" id="CHEBI:16335"/>
        <dbReference type="ChEBI" id="CHEBI:57856"/>
        <dbReference type="ChEBI" id="CHEBI:58199"/>
        <dbReference type="EC" id="3.13.2.1"/>
    </reaction>
</comment>
<dbReference type="PANTHER" id="PTHR23420">
    <property type="entry name" value="ADENOSYLHOMOCYSTEINASE"/>
    <property type="match status" value="1"/>
</dbReference>
<feature type="binding site" evidence="7">
    <location>
        <position position="226"/>
    </location>
    <ligand>
        <name>NAD(+)</name>
        <dbReference type="ChEBI" id="CHEBI:57540"/>
    </ligand>
</feature>
<feature type="binding site" evidence="7">
    <location>
        <begin position="205"/>
        <end position="210"/>
    </location>
    <ligand>
        <name>NAD(+)</name>
        <dbReference type="ChEBI" id="CHEBI:57540"/>
    </ligand>
</feature>
<reference evidence="11" key="1">
    <citation type="submission" date="2020-07" db="EMBL/GenBank/DDBJ databases">
        <title>Huge and variable diversity of episymbiotic CPR bacteria and DPANN archaea in groundwater ecosystems.</title>
        <authorList>
            <person name="He C.Y."/>
            <person name="Keren R."/>
            <person name="Whittaker M."/>
            <person name="Farag I.F."/>
            <person name="Doudna J."/>
            <person name="Cate J.H.D."/>
            <person name="Banfield J.F."/>
        </authorList>
    </citation>
    <scope>NUCLEOTIDE SEQUENCE</scope>
    <source>
        <strain evidence="11">NC_groundwater_973_Pr1_S-0.2um_54_13</strain>
    </source>
</reference>
<gene>
    <name evidence="11" type="ORF">HY221_01055</name>
</gene>
<evidence type="ECO:0000259" key="10">
    <source>
        <dbReference type="SMART" id="SM00997"/>
    </source>
</evidence>
<evidence type="ECO:0000313" key="11">
    <source>
        <dbReference type="EMBL" id="MBI3630910.1"/>
    </source>
</evidence>
<dbReference type="Pfam" id="PF00670">
    <property type="entry name" value="AdoHcyase_NAD"/>
    <property type="match status" value="1"/>
</dbReference>
<feature type="binding site" evidence="7">
    <location>
        <position position="336"/>
    </location>
    <ligand>
        <name>NAD(+)</name>
        <dbReference type="ChEBI" id="CHEBI:57540"/>
    </ligand>
</feature>
<dbReference type="PIRSF" id="PIRSF001109">
    <property type="entry name" value="Ad_hcy_hydrolase"/>
    <property type="match status" value="1"/>
</dbReference>
<dbReference type="HAMAP" id="MF_00563">
    <property type="entry name" value="AdoHcyase"/>
    <property type="match status" value="1"/>
</dbReference>